<evidence type="ECO:0000259" key="7">
    <source>
        <dbReference type="Pfam" id="PF14322"/>
    </source>
</evidence>
<dbReference type="InterPro" id="IPR033985">
    <property type="entry name" value="SusD-like_N"/>
</dbReference>
<gene>
    <name evidence="8" type="ORF">GGP71_002654</name>
</gene>
<feature type="domain" description="RagB/SusD" evidence="6">
    <location>
        <begin position="351"/>
        <end position="474"/>
    </location>
</feature>
<dbReference type="Proteomes" id="UP001155027">
    <property type="component" value="Unassembled WGS sequence"/>
</dbReference>
<evidence type="ECO:0008006" key="10">
    <source>
        <dbReference type="Google" id="ProtNLM"/>
    </source>
</evidence>
<evidence type="ECO:0000256" key="3">
    <source>
        <dbReference type="ARBA" id="ARBA00022729"/>
    </source>
</evidence>
<name>A0A9X2Q358_9BACT</name>
<dbReference type="Pfam" id="PF14322">
    <property type="entry name" value="SusD-like_3"/>
    <property type="match status" value="1"/>
</dbReference>
<comment type="caution">
    <text evidence="8">The sequence shown here is derived from an EMBL/GenBank/DDBJ whole genome shotgun (WGS) entry which is preliminary data.</text>
</comment>
<dbReference type="Pfam" id="PF07980">
    <property type="entry name" value="SusD_RagB"/>
    <property type="match status" value="1"/>
</dbReference>
<protein>
    <recommendedName>
        <fullName evidence="10">RagB/SusD family nutrient uptake outer membrane protein</fullName>
    </recommendedName>
</protein>
<dbReference type="SUPFAM" id="SSF48452">
    <property type="entry name" value="TPR-like"/>
    <property type="match status" value="1"/>
</dbReference>
<comment type="subcellular location">
    <subcellularLocation>
        <location evidence="1">Cell outer membrane</location>
    </subcellularLocation>
</comment>
<evidence type="ECO:0000256" key="2">
    <source>
        <dbReference type="ARBA" id="ARBA00006275"/>
    </source>
</evidence>
<sequence>MTPRLLYLGVFLALVLTSCDSFLYQEPTTEISKNEALSDLESVESSLYGAYNLTMESPNAYRSFLTYYADLTGGNVKINPGLTSEARAELRRIASFSSLSDLTVESYTALYEVLNAVNNVVNAVPALSDATQAEKDRILGEALGLRALIHFDLVRLYAQPYSSTDDASHRGIVVLTETPRPGQEISRSTVQDAYEQIVDDLTRSIDLLKGRPFDPAFINPINAKALLSRVRLYQQQWARVVTLSNDVIRNSATTLAPPEDLVAMWQNDYTRNEFLLRLDGSAYSTYTLSIDWGNTHSDTSPTLSATSDIMALYDSTDMRGLGPEKLIQRTVEEGDTLFSSQKYPEPPNQAPNDVGVIRLSEIYLNRAEAYAKLNRPEPARRDLNTIRQRSDPTAAPVMASGEALLETVLRERRKELAFEGHLLYDITRYGKDVVRDYCSEGPSCNEPYPSPQFVLPIPQDALTANSALSQNEGY</sequence>
<evidence type="ECO:0000256" key="4">
    <source>
        <dbReference type="ARBA" id="ARBA00023136"/>
    </source>
</evidence>
<dbReference type="GO" id="GO:0009279">
    <property type="term" value="C:cell outer membrane"/>
    <property type="evidence" value="ECO:0007669"/>
    <property type="project" value="UniProtKB-SubCell"/>
</dbReference>
<keyword evidence="3" id="KW-0732">Signal</keyword>
<evidence type="ECO:0000256" key="1">
    <source>
        <dbReference type="ARBA" id="ARBA00004442"/>
    </source>
</evidence>
<keyword evidence="5" id="KW-0998">Cell outer membrane</keyword>
<accession>A0A9X2Q358</accession>
<evidence type="ECO:0000313" key="9">
    <source>
        <dbReference type="Proteomes" id="UP001155027"/>
    </source>
</evidence>
<organism evidence="8 9">
    <name type="scientific">Salinibacter ruber</name>
    <dbReference type="NCBI Taxonomy" id="146919"/>
    <lineage>
        <taxon>Bacteria</taxon>
        <taxon>Pseudomonadati</taxon>
        <taxon>Rhodothermota</taxon>
        <taxon>Rhodothermia</taxon>
        <taxon>Rhodothermales</taxon>
        <taxon>Salinibacteraceae</taxon>
        <taxon>Salinibacter</taxon>
    </lineage>
</organism>
<dbReference type="Gene3D" id="1.25.40.900">
    <property type="match status" value="1"/>
</dbReference>
<evidence type="ECO:0000259" key="6">
    <source>
        <dbReference type="Pfam" id="PF07980"/>
    </source>
</evidence>
<proteinExistence type="inferred from homology"/>
<dbReference type="InterPro" id="IPR012944">
    <property type="entry name" value="SusD_RagB_dom"/>
</dbReference>
<dbReference type="InterPro" id="IPR011990">
    <property type="entry name" value="TPR-like_helical_dom_sf"/>
</dbReference>
<keyword evidence="4" id="KW-0472">Membrane</keyword>
<dbReference type="Gene3D" id="1.25.40.390">
    <property type="match status" value="1"/>
</dbReference>
<dbReference type="RefSeq" id="WP_259080772.1">
    <property type="nucleotide sequence ID" value="NZ_JANUAU010000009.1"/>
</dbReference>
<evidence type="ECO:0000256" key="5">
    <source>
        <dbReference type="ARBA" id="ARBA00023237"/>
    </source>
</evidence>
<comment type="similarity">
    <text evidence="2">Belongs to the SusD family.</text>
</comment>
<dbReference type="Gene3D" id="2.20.20.130">
    <property type="match status" value="1"/>
</dbReference>
<feature type="domain" description="SusD-like N-terminal" evidence="7">
    <location>
        <begin position="100"/>
        <end position="231"/>
    </location>
</feature>
<reference evidence="8" key="1">
    <citation type="submission" date="2022-08" db="EMBL/GenBank/DDBJ databases">
        <title>Genomic Encyclopedia of Type Strains, Phase V (KMG-V): Genome sequencing to study the core and pangenomes of soil and plant-associated prokaryotes.</title>
        <authorList>
            <person name="Whitman W."/>
        </authorList>
    </citation>
    <scope>NUCLEOTIDE SEQUENCE</scope>
    <source>
        <strain evidence="8">0</strain>
    </source>
</reference>
<evidence type="ECO:0000313" key="8">
    <source>
        <dbReference type="EMBL" id="MCS3678713.1"/>
    </source>
</evidence>
<dbReference type="EMBL" id="JANUAU010000009">
    <property type="protein sequence ID" value="MCS3678713.1"/>
    <property type="molecule type" value="Genomic_DNA"/>
</dbReference>
<dbReference type="PROSITE" id="PS51257">
    <property type="entry name" value="PROKAR_LIPOPROTEIN"/>
    <property type="match status" value="1"/>
</dbReference>
<dbReference type="AlphaFoldDB" id="A0A9X2Q358"/>